<dbReference type="Gene3D" id="1.10.238.10">
    <property type="entry name" value="EF-hand"/>
    <property type="match status" value="1"/>
</dbReference>
<dbReference type="OrthoDB" id="76557at2759"/>
<feature type="compositionally biased region" description="Basic residues" evidence="1">
    <location>
        <begin position="543"/>
        <end position="561"/>
    </location>
</feature>
<dbReference type="CDD" id="cd04508">
    <property type="entry name" value="Tudor_SF"/>
    <property type="match status" value="1"/>
</dbReference>
<feature type="compositionally biased region" description="Basic residues" evidence="1">
    <location>
        <begin position="504"/>
        <end position="520"/>
    </location>
</feature>
<dbReference type="OMA" id="LMSPIHY"/>
<dbReference type="RefSeq" id="XP_024574935.1">
    <property type="nucleotide sequence ID" value="XM_024724016.1"/>
</dbReference>
<sequence>MALLTGHATLTYSPDRRIEEGRKLLLMEMETLAYLARSDSSDSDVASSSGRPTPLDPEYWRGITHSLEATTNSNDAYRRANRIDSPHSSYQYNQQQYRPSMSSPVSHQQHPVTSSSFYMRGHGAYSDGEFLMSPIHRQDGAPMISVSPVAQMNPIHERCCLSPSVGTLMHCPEERNNFHFQSNYEIPAFPVLTPQELKDQIREAMVRAQAYLDLVPYFQSCDLYSAGGISIRTIQEALGRVGVILRDDLLQSVSQLFRIPGSELVDYVAFGQFLYLDASELDNIRSIVAARRSVLENNSIELGDVFSQYDSYRTGFVSRSTFVTLLQDYSILIPQTTLHFMMITLAKSSDPTSISYVRFFEMANVHVASKAAVHLPHPRPTNMSPHHFSGCTAGQSNFLTHGRPARGYEMHPALPLATQTFRVVDHASSSPEFATPLPRLGWVCRVCTHQQIADWATHCEICETSKPRPGLRGEGFVKCFHCKFDNNYDLDECEMCGRTLNASNKKHLKSQKSRRSKKRYLASSSSSSSSESSSSSFSPSASRRTRKCKSERHLRSYRVSRKKSEQKPRFKRGEEIQAILDNERGYALGVISRVRPNRLYDIEFDNGSHEANVDEDCIFEVSRARIIKTWELSDSEESKRNTVLDEECSFDYEPGDSVVAQIQGQGRFIAGTIKKCHIDGSYDITYDRGEVEHRVSSKYIRQQRCGLASAAKNITHENSKPKTYEPVLKVDQPVEVQYKGTSTIHTGVISHCQLNGTYDIDYDDGEKEMGVPAQLVRPVARKVGVDADDDVKQNEFKKGDKVEAQYKGKSRFYPDDGAQLYTLVNGMTGQKDGDIRLEAMPAVDVLLELDEMSREEFGSALKAGDLAEVVIVRIDEEINSLSSLD</sequence>
<dbReference type="EMBL" id="CCYD01000322">
    <property type="protein sequence ID" value="CEG38566.1"/>
    <property type="molecule type" value="Genomic_DNA"/>
</dbReference>
<feature type="region of interest" description="Disordered" evidence="1">
    <location>
        <begin position="89"/>
        <end position="111"/>
    </location>
</feature>
<dbReference type="AlphaFoldDB" id="A0A0P1ADB0"/>
<evidence type="ECO:0000256" key="1">
    <source>
        <dbReference type="SAM" id="MobiDB-lite"/>
    </source>
</evidence>
<dbReference type="InterPro" id="IPR011992">
    <property type="entry name" value="EF-hand-dom_pair"/>
</dbReference>
<accession>A0A0P1ADB0</accession>
<dbReference type="GeneID" id="36403685"/>
<evidence type="ECO:0000313" key="3">
    <source>
        <dbReference type="Proteomes" id="UP000054928"/>
    </source>
</evidence>
<proteinExistence type="predicted"/>
<organism evidence="2 3">
    <name type="scientific">Plasmopara halstedii</name>
    <name type="common">Downy mildew of sunflower</name>
    <dbReference type="NCBI Taxonomy" id="4781"/>
    <lineage>
        <taxon>Eukaryota</taxon>
        <taxon>Sar</taxon>
        <taxon>Stramenopiles</taxon>
        <taxon>Oomycota</taxon>
        <taxon>Peronosporomycetes</taxon>
        <taxon>Peronosporales</taxon>
        <taxon>Peronosporaceae</taxon>
        <taxon>Plasmopara</taxon>
    </lineage>
</organism>
<evidence type="ECO:0000313" key="2">
    <source>
        <dbReference type="EMBL" id="CEG38566.1"/>
    </source>
</evidence>
<protein>
    <submittedName>
        <fullName evidence="2">EF-hand domain pair</fullName>
    </submittedName>
</protein>
<feature type="region of interest" description="Disordered" evidence="1">
    <location>
        <begin position="504"/>
        <end position="570"/>
    </location>
</feature>
<feature type="compositionally biased region" description="Low complexity" evidence="1">
    <location>
        <begin position="521"/>
        <end position="542"/>
    </location>
</feature>
<dbReference type="SUPFAM" id="SSF47473">
    <property type="entry name" value="EF-hand"/>
    <property type="match status" value="1"/>
</dbReference>
<reference evidence="3" key="1">
    <citation type="submission" date="2014-09" db="EMBL/GenBank/DDBJ databases">
        <authorList>
            <person name="Sharma Rahul"/>
            <person name="Thines Marco"/>
        </authorList>
    </citation>
    <scope>NUCLEOTIDE SEQUENCE [LARGE SCALE GENOMIC DNA]</scope>
</reference>
<name>A0A0P1ADB0_PLAHL</name>
<feature type="region of interest" description="Disordered" evidence="1">
    <location>
        <begin position="37"/>
        <end position="58"/>
    </location>
</feature>
<keyword evidence="3" id="KW-1185">Reference proteome</keyword>
<dbReference type="Gene3D" id="2.30.30.140">
    <property type="match status" value="3"/>
</dbReference>
<dbReference type="Proteomes" id="UP000054928">
    <property type="component" value="Unassembled WGS sequence"/>
</dbReference>